<dbReference type="GO" id="GO:0003824">
    <property type="term" value="F:catalytic activity"/>
    <property type="evidence" value="ECO:0007669"/>
    <property type="project" value="InterPro"/>
</dbReference>
<dbReference type="SUPFAM" id="SSF141673">
    <property type="entry name" value="MOSC N-terminal domain-like"/>
    <property type="match status" value="1"/>
</dbReference>
<evidence type="ECO:0000313" key="3">
    <source>
        <dbReference type="Proteomes" id="UP000243515"/>
    </source>
</evidence>
<feature type="domain" description="MOSC" evidence="1">
    <location>
        <begin position="189"/>
        <end position="342"/>
    </location>
</feature>
<dbReference type="GO" id="GO:0030170">
    <property type="term" value="F:pyridoxal phosphate binding"/>
    <property type="evidence" value="ECO:0007669"/>
    <property type="project" value="InterPro"/>
</dbReference>
<dbReference type="AlphaFoldDB" id="A0A232LMM3"/>
<dbReference type="InterPro" id="IPR005303">
    <property type="entry name" value="MOCOS_middle"/>
</dbReference>
<proteinExistence type="predicted"/>
<evidence type="ECO:0000313" key="2">
    <source>
        <dbReference type="EMBL" id="OXV05395.1"/>
    </source>
</evidence>
<organism evidence="2 3">
    <name type="scientific">Elaphomyces granulatus</name>
    <dbReference type="NCBI Taxonomy" id="519963"/>
    <lineage>
        <taxon>Eukaryota</taxon>
        <taxon>Fungi</taxon>
        <taxon>Dikarya</taxon>
        <taxon>Ascomycota</taxon>
        <taxon>Pezizomycotina</taxon>
        <taxon>Eurotiomycetes</taxon>
        <taxon>Eurotiomycetidae</taxon>
        <taxon>Eurotiales</taxon>
        <taxon>Elaphomycetaceae</taxon>
        <taxon>Elaphomyces</taxon>
    </lineage>
</organism>
<dbReference type="PANTHER" id="PTHR14237:SF19">
    <property type="entry name" value="MITOCHONDRIAL AMIDOXIME REDUCING COMPONENT 1"/>
    <property type="match status" value="1"/>
</dbReference>
<comment type="caution">
    <text evidence="2">The sequence shown here is derived from an EMBL/GenBank/DDBJ whole genome shotgun (WGS) entry which is preliminary data.</text>
</comment>
<dbReference type="PROSITE" id="PS51340">
    <property type="entry name" value="MOSC"/>
    <property type="match status" value="1"/>
</dbReference>
<dbReference type="InterPro" id="IPR011037">
    <property type="entry name" value="Pyrv_Knase-like_insert_dom_sf"/>
</dbReference>
<dbReference type="EMBL" id="NPHW01007054">
    <property type="protein sequence ID" value="OXV05395.1"/>
    <property type="molecule type" value="Genomic_DNA"/>
</dbReference>
<name>A0A232LMM3_9EURO</name>
<sequence>MTIIYYSPTLSIALLSILLLASTLSHLLRLERRLVGIIKSAPSRAFGRKSLEVTELYVYPVKSCRGFKVDHTLLRMQGLDLDRRWMFVDAETGKFRTIRESSKMTQIQPAISADGESLELRFAAPGYGDHEANSVSIPARPSDDWLATNTTLSSVEIWKAETDGYLYGPAINEPFSRFLGQPVCLVYKGPTPRILRGNGKPEILGRTQDTYFPDVHPVTVASEASLAELNSRLEAKGVTDIDLPMTMERFRPNIIVKGSAPWTEDSWKLVRFRAPDHTEPSQPLDIDITGLRTRCLIPNVDPETAEKHRTEPWNTLMSYRRVDPKNKFKPCFGMMGAPRSEG</sequence>
<gene>
    <name evidence="2" type="ORF">Egran_06836</name>
</gene>
<dbReference type="OrthoDB" id="17255at2759"/>
<evidence type="ECO:0000259" key="1">
    <source>
        <dbReference type="PROSITE" id="PS51340"/>
    </source>
</evidence>
<dbReference type="Pfam" id="PF03473">
    <property type="entry name" value="MOSC"/>
    <property type="match status" value="1"/>
</dbReference>
<protein>
    <recommendedName>
        <fullName evidence="1">MOSC domain-containing protein</fullName>
    </recommendedName>
</protein>
<dbReference type="Pfam" id="PF03476">
    <property type="entry name" value="MOSC_N"/>
    <property type="match status" value="1"/>
</dbReference>
<accession>A0A232LMM3</accession>
<dbReference type="Proteomes" id="UP000243515">
    <property type="component" value="Unassembled WGS sequence"/>
</dbReference>
<reference evidence="2 3" key="1">
    <citation type="journal article" date="2015" name="Environ. Microbiol.">
        <title>Metagenome sequence of Elaphomyces granulatus from sporocarp tissue reveals Ascomycota ectomycorrhizal fingerprints of genome expansion and a Proteobacteria-rich microbiome.</title>
        <authorList>
            <person name="Quandt C.A."/>
            <person name="Kohler A."/>
            <person name="Hesse C.N."/>
            <person name="Sharpton T.J."/>
            <person name="Martin F."/>
            <person name="Spatafora J.W."/>
        </authorList>
    </citation>
    <scope>NUCLEOTIDE SEQUENCE [LARGE SCALE GENOMIC DNA]</scope>
    <source>
        <strain evidence="2 3">OSC145934</strain>
    </source>
</reference>
<keyword evidence="3" id="KW-1185">Reference proteome</keyword>
<dbReference type="GO" id="GO:0030151">
    <property type="term" value="F:molybdenum ion binding"/>
    <property type="evidence" value="ECO:0007669"/>
    <property type="project" value="InterPro"/>
</dbReference>
<dbReference type="InterPro" id="IPR005302">
    <property type="entry name" value="MoCF_Sase_C"/>
</dbReference>
<feature type="non-terminal residue" evidence="2">
    <location>
        <position position="342"/>
    </location>
</feature>
<dbReference type="PANTHER" id="PTHR14237">
    <property type="entry name" value="MOLYBDOPTERIN COFACTOR SULFURASE MOSC"/>
    <property type="match status" value="1"/>
</dbReference>
<dbReference type="SUPFAM" id="SSF50800">
    <property type="entry name" value="PK beta-barrel domain-like"/>
    <property type="match status" value="1"/>
</dbReference>